<dbReference type="RefSeq" id="WP_172276131.1">
    <property type="nucleotide sequence ID" value="NZ_CASGMU010000009.1"/>
</dbReference>
<comment type="caution">
    <text evidence="2">The sequence shown here is derived from an EMBL/GenBank/DDBJ whole genome shotgun (WGS) entry which is preliminary data.</text>
</comment>
<evidence type="ECO:0000313" key="2">
    <source>
        <dbReference type="EMBL" id="NPD92696.1"/>
    </source>
</evidence>
<gene>
    <name evidence="2" type="ORF">HPS56_10160</name>
</gene>
<dbReference type="EMBL" id="JABKKF010000010">
    <property type="protein sequence ID" value="NPD92696.1"/>
    <property type="molecule type" value="Genomic_DNA"/>
</dbReference>
<feature type="signal peptide" evidence="1">
    <location>
        <begin position="1"/>
        <end position="19"/>
    </location>
</feature>
<protein>
    <recommendedName>
        <fullName evidence="4">Peptidylprolyl isomerase</fullName>
    </recommendedName>
</protein>
<evidence type="ECO:0000313" key="3">
    <source>
        <dbReference type="Proteomes" id="UP000714420"/>
    </source>
</evidence>
<feature type="chain" id="PRO_5045775424" description="Peptidylprolyl isomerase" evidence="1">
    <location>
        <begin position="20"/>
        <end position="130"/>
    </location>
</feature>
<sequence length="130" mass="14432">MKRIIISVMAMLTMSLAFAASKSDLVAVNTVAETGLAENAGVYDININIRKLGEVLGLTFSQMESVYYVQRTFAQEMAAAELVGSSEGKILANDAIEKNLRCMSYILNKEQYDKYLVLFNNTLNNINLSY</sequence>
<accession>A0ABX2ARW2</accession>
<keyword evidence="3" id="KW-1185">Reference proteome</keyword>
<name>A0ABX2ARW2_9BACT</name>
<organism evidence="2 3">
    <name type="scientific">Xylanibacter muris</name>
    <dbReference type="NCBI Taxonomy" id="2736290"/>
    <lineage>
        <taxon>Bacteria</taxon>
        <taxon>Pseudomonadati</taxon>
        <taxon>Bacteroidota</taxon>
        <taxon>Bacteroidia</taxon>
        <taxon>Bacteroidales</taxon>
        <taxon>Prevotellaceae</taxon>
        <taxon>Xylanibacter</taxon>
    </lineage>
</organism>
<reference evidence="2 3" key="1">
    <citation type="submission" date="2020-05" db="EMBL/GenBank/DDBJ databases">
        <title>Distinct polysaccharide utilization as determinants for interspecies competition between intestinal Prevotella spp.</title>
        <authorList>
            <person name="Galvez E.J.C."/>
            <person name="Iljazovic A."/>
            <person name="Strowig T."/>
        </authorList>
    </citation>
    <scope>NUCLEOTIDE SEQUENCE [LARGE SCALE GENOMIC DNA]</scope>
    <source>
        <strain evidence="2 3">PMUR</strain>
    </source>
</reference>
<evidence type="ECO:0000256" key="1">
    <source>
        <dbReference type="SAM" id="SignalP"/>
    </source>
</evidence>
<evidence type="ECO:0008006" key="4">
    <source>
        <dbReference type="Google" id="ProtNLM"/>
    </source>
</evidence>
<proteinExistence type="predicted"/>
<dbReference type="Proteomes" id="UP000714420">
    <property type="component" value="Unassembled WGS sequence"/>
</dbReference>
<keyword evidence="1" id="KW-0732">Signal</keyword>